<dbReference type="RefSeq" id="WP_139305611.1">
    <property type="nucleotide sequence ID" value="NZ_FNWO01000013.1"/>
</dbReference>
<gene>
    <name evidence="1" type="ORF">SAMN04244559_02886</name>
</gene>
<protein>
    <recommendedName>
        <fullName evidence="3">Tetratricopeptide repeat protein</fullName>
    </recommendedName>
</protein>
<keyword evidence="2" id="KW-1185">Reference proteome</keyword>
<dbReference type="Gene3D" id="1.25.40.10">
    <property type="entry name" value="Tetratricopeptide repeat domain"/>
    <property type="match status" value="1"/>
</dbReference>
<dbReference type="EMBL" id="FNWO01000013">
    <property type="protein sequence ID" value="SEH54365.1"/>
    <property type="molecule type" value="Genomic_DNA"/>
</dbReference>
<dbReference type="Proteomes" id="UP000182983">
    <property type="component" value="Unassembled WGS sequence"/>
</dbReference>
<dbReference type="SUPFAM" id="SSF48452">
    <property type="entry name" value="TPR-like"/>
    <property type="match status" value="1"/>
</dbReference>
<dbReference type="AlphaFoldDB" id="A0A1H6IXV2"/>
<proteinExistence type="predicted"/>
<evidence type="ECO:0008006" key="3">
    <source>
        <dbReference type="Google" id="ProtNLM"/>
    </source>
</evidence>
<dbReference type="InterPro" id="IPR011990">
    <property type="entry name" value="TPR-like_helical_dom_sf"/>
</dbReference>
<evidence type="ECO:0000313" key="2">
    <source>
        <dbReference type="Proteomes" id="UP000182983"/>
    </source>
</evidence>
<name>A0A1H6IXV2_MAGFU</name>
<evidence type="ECO:0000313" key="1">
    <source>
        <dbReference type="EMBL" id="SEH54365.1"/>
    </source>
</evidence>
<dbReference type="OrthoDB" id="7337989at2"/>
<sequence length="300" mass="31092">MVSSPDESAEADIEFLRNAVATCRADPTAAPKALASVLNDLAGRLYALDRVEEALGVSDEAVEAAARAMELSPDSARYVLVSAQINRAGGRLRQGDAVLAAEGLAEATAIFRQGGEAGQPYLGPMIEALHRASLAFSEVGLWDLAVRMRRLTLDLFGEAPPAPAVQILALTLVQASNAAAIRDEAAMALVLAEEAVGLARLLSRTEPGGFRLLLAQSLGTLAGCLHRVGRSGDGLDSALESVDLLHTLVPDNPLAAVPSLVLTLESLAAILSALGLGEQAASVEAQLDVLRDSLARLPPG</sequence>
<reference evidence="2" key="1">
    <citation type="submission" date="2016-10" db="EMBL/GenBank/DDBJ databases">
        <authorList>
            <person name="Varghese N."/>
            <person name="Submissions S."/>
        </authorList>
    </citation>
    <scope>NUCLEOTIDE SEQUENCE [LARGE SCALE GENOMIC DNA]</scope>
    <source>
        <strain evidence="2">DSM 13234</strain>
    </source>
</reference>
<accession>A0A1H6IXV2</accession>
<organism evidence="1 2">
    <name type="scientific">Magnetospirillum fulvum</name>
    <name type="common">Rhodospirillum fulvum</name>
    <dbReference type="NCBI Taxonomy" id="1082"/>
    <lineage>
        <taxon>Bacteria</taxon>
        <taxon>Pseudomonadati</taxon>
        <taxon>Pseudomonadota</taxon>
        <taxon>Alphaproteobacteria</taxon>
        <taxon>Rhodospirillales</taxon>
        <taxon>Rhodospirillaceae</taxon>
        <taxon>Magnetospirillum</taxon>
    </lineage>
</organism>